<evidence type="ECO:0000259" key="1">
    <source>
        <dbReference type="Pfam" id="PF03033"/>
    </source>
</evidence>
<dbReference type="Pfam" id="PF03033">
    <property type="entry name" value="Glyco_transf_28"/>
    <property type="match status" value="1"/>
</dbReference>
<feature type="domain" description="Glycosyltransferase family 28 N-terminal" evidence="1">
    <location>
        <begin position="5"/>
        <end position="68"/>
    </location>
</feature>
<accession>A0ABS1MCC9</accession>
<dbReference type="InterPro" id="IPR010610">
    <property type="entry name" value="EryCIII-like_C"/>
</dbReference>
<dbReference type="EMBL" id="JAERRJ010000011">
    <property type="protein sequence ID" value="MBL1078301.1"/>
    <property type="molecule type" value="Genomic_DNA"/>
</dbReference>
<evidence type="ECO:0000313" key="4">
    <source>
        <dbReference type="Proteomes" id="UP000602198"/>
    </source>
</evidence>
<gene>
    <name evidence="3" type="ORF">JK358_28225</name>
</gene>
<dbReference type="RefSeq" id="WP_201953347.1">
    <property type="nucleotide sequence ID" value="NZ_JAERRJ010000011.1"/>
</dbReference>
<dbReference type="Pfam" id="PF06722">
    <property type="entry name" value="EryCIII-like_C"/>
    <property type="match status" value="1"/>
</dbReference>
<evidence type="ECO:0000259" key="2">
    <source>
        <dbReference type="Pfam" id="PF06722"/>
    </source>
</evidence>
<dbReference type="Gene3D" id="3.40.50.2000">
    <property type="entry name" value="Glycogen Phosphorylase B"/>
    <property type="match status" value="2"/>
</dbReference>
<reference evidence="3 4" key="1">
    <citation type="submission" date="2021-01" db="EMBL/GenBank/DDBJ databases">
        <title>WGS of actinomycetes isolated from Thailand.</title>
        <authorList>
            <person name="Thawai C."/>
        </authorList>
    </citation>
    <scope>NUCLEOTIDE SEQUENCE [LARGE SCALE GENOMIC DNA]</scope>
    <source>
        <strain evidence="3 4">LPG 2</strain>
    </source>
</reference>
<organism evidence="3 4">
    <name type="scientific">Nocardia acididurans</name>
    <dbReference type="NCBI Taxonomy" id="2802282"/>
    <lineage>
        <taxon>Bacteria</taxon>
        <taxon>Bacillati</taxon>
        <taxon>Actinomycetota</taxon>
        <taxon>Actinomycetes</taxon>
        <taxon>Mycobacteriales</taxon>
        <taxon>Nocardiaceae</taxon>
        <taxon>Nocardia</taxon>
    </lineage>
</organism>
<dbReference type="Proteomes" id="UP000602198">
    <property type="component" value="Unassembled WGS sequence"/>
</dbReference>
<dbReference type="InterPro" id="IPR004276">
    <property type="entry name" value="GlycoTrans_28_N"/>
</dbReference>
<name>A0ABS1MCC9_9NOCA</name>
<dbReference type="InterPro" id="IPR002213">
    <property type="entry name" value="UDP_glucos_trans"/>
</dbReference>
<keyword evidence="4" id="KW-1185">Reference proteome</keyword>
<dbReference type="SUPFAM" id="SSF53756">
    <property type="entry name" value="UDP-Glycosyltransferase/glycogen phosphorylase"/>
    <property type="match status" value="1"/>
</dbReference>
<dbReference type="InterPro" id="IPR050426">
    <property type="entry name" value="Glycosyltransferase_28"/>
</dbReference>
<protein>
    <submittedName>
        <fullName evidence="3">Glycosyltransferase family 1 protein</fullName>
    </submittedName>
</protein>
<proteinExistence type="predicted"/>
<comment type="caution">
    <text evidence="3">The sequence shown here is derived from an EMBL/GenBank/DDBJ whole genome shotgun (WGS) entry which is preliminary data.</text>
</comment>
<feature type="domain" description="Erythromycin biosynthesis protein CIII-like C-terminal" evidence="2">
    <location>
        <begin position="295"/>
        <end position="398"/>
    </location>
</feature>
<dbReference type="PANTHER" id="PTHR48050">
    <property type="entry name" value="STEROL 3-BETA-GLUCOSYLTRANSFERASE"/>
    <property type="match status" value="1"/>
</dbReference>
<sequence length="416" mass="44241">MSRLVIAVIGSRGDLAPLLGLGAGLRDAGHEVSVAAHDFFADLVTGCGFEFLPMPTNLDIDMTDPNVTDKRKVEWTIASPRGVRAMGQGLIDTLREVPADALLLGQLTEIAGFQLAESRDIPAIGLRFQPMSATAAHPPAMMGARSFGAAGNRFAAEAGTWLVDRIYADVVAGFRRDLGLPEVSSRELRRRRTESDWLVLHGYSPEILPRPADWRPGLEVTGYWWPPRPVGWEPSAELVEFLAAGPPPVFLGFGSIVDSSARSAEVSTMVGAALRRAGVRGIVQSGWLRLDVAGDDVLTVDEVPHDWLFPQVSAVVHHCGAGTVAAGLRAGVPAVGAPVYSDQPFWAQRLLDLGVSAATIPHGKLTVDRLAAAIHRAVTDTTLRDNAIRLAARLAAEDGVGHAVKAIEARLAGGQP</sequence>
<dbReference type="CDD" id="cd03784">
    <property type="entry name" value="GT1_Gtf-like"/>
    <property type="match status" value="1"/>
</dbReference>
<evidence type="ECO:0000313" key="3">
    <source>
        <dbReference type="EMBL" id="MBL1078301.1"/>
    </source>
</evidence>
<dbReference type="PANTHER" id="PTHR48050:SF13">
    <property type="entry name" value="STEROL 3-BETA-GLUCOSYLTRANSFERASE UGT80A2"/>
    <property type="match status" value="1"/>
</dbReference>